<dbReference type="Proteomes" id="UP000263517">
    <property type="component" value="Unassembled WGS sequence"/>
</dbReference>
<dbReference type="KEGG" id="aal:EP13_12540"/>
<dbReference type="Gene3D" id="1.10.940.10">
    <property type="entry name" value="NusB-like"/>
    <property type="match status" value="1"/>
</dbReference>
<evidence type="ECO:0000256" key="3">
    <source>
        <dbReference type="ARBA" id="ARBA00022884"/>
    </source>
</evidence>
<evidence type="ECO:0000313" key="9">
    <source>
        <dbReference type="EMBL" id="HAW74932.1"/>
    </source>
</evidence>
<dbReference type="Proteomes" id="UP000264779">
    <property type="component" value="Unassembled WGS sequence"/>
</dbReference>
<keyword evidence="4 6" id="KW-0805">Transcription regulation</keyword>
<evidence type="ECO:0000256" key="4">
    <source>
        <dbReference type="ARBA" id="ARBA00023015"/>
    </source>
</evidence>
<dbReference type="InterPro" id="IPR006027">
    <property type="entry name" value="NusB_RsmB_TIM44"/>
</dbReference>
<dbReference type="EMBL" id="CP008849">
    <property type="protein sequence ID" value="AIF99443.1"/>
    <property type="molecule type" value="Genomic_DNA"/>
</dbReference>
<reference evidence="12 13" key="2">
    <citation type="journal article" date="2018" name="Nat. Biotechnol.">
        <title>A standardized bacterial taxonomy based on genome phylogeny substantially revises the tree of life.</title>
        <authorList>
            <person name="Parks D.H."/>
            <person name="Chuvochina M."/>
            <person name="Waite D.W."/>
            <person name="Rinke C."/>
            <person name="Skarshewski A."/>
            <person name="Chaumeil P.A."/>
            <person name="Hugenholtz P."/>
        </authorList>
    </citation>
    <scope>NUCLEOTIDE SEQUENCE [LARGE SCALE GENOMIC DNA]</scope>
    <source>
        <strain evidence="10">UBA11621</strain>
        <strain evidence="9">UBA11978</strain>
    </source>
</reference>
<dbReference type="Pfam" id="PF01029">
    <property type="entry name" value="NusB"/>
    <property type="match status" value="1"/>
</dbReference>
<dbReference type="STRING" id="589873.EP12_13165"/>
<comment type="similarity">
    <text evidence="1 6">Belongs to the NusB family.</text>
</comment>
<sequence length="140" mass="15905">MKVSARRKARELALQGVYSWQMSHNDIQQVELALATSNDMQKVDMAYFQALLRGVAHNASHLDTTIKPYLGRLPEELDAIEKAILRIATLELTERMDVPYRVIINEAIELAKAFGAEESHKFINGALDKAVRTLRKDERN</sequence>
<dbReference type="SUPFAM" id="SSF48013">
    <property type="entry name" value="NusB-like"/>
    <property type="match status" value="1"/>
</dbReference>
<dbReference type="PANTHER" id="PTHR11078:SF3">
    <property type="entry name" value="ANTITERMINATION NUSB DOMAIN-CONTAINING PROTEIN"/>
    <property type="match status" value="1"/>
</dbReference>
<keyword evidence="11" id="KW-1185">Reference proteome</keyword>
<name>A0A075P0X1_9ALTE</name>
<evidence type="ECO:0000259" key="7">
    <source>
        <dbReference type="Pfam" id="PF01029"/>
    </source>
</evidence>
<dbReference type="NCBIfam" id="TIGR01951">
    <property type="entry name" value="nusB"/>
    <property type="match status" value="1"/>
</dbReference>
<gene>
    <name evidence="6" type="primary">nusB</name>
    <name evidence="9" type="ORF">DCW74_04250</name>
    <name evidence="10" type="ORF">DEB45_15495</name>
    <name evidence="8" type="ORF">EP13_12540</name>
</gene>
<evidence type="ECO:0000313" key="13">
    <source>
        <dbReference type="Proteomes" id="UP000264779"/>
    </source>
</evidence>
<keyword evidence="3 6" id="KW-0694">RNA-binding</keyword>
<protein>
    <recommendedName>
        <fullName evidence="6">Transcription antitermination protein NusB</fullName>
    </recommendedName>
    <alternativeName>
        <fullName evidence="6">Antitermination factor NusB</fullName>
    </alternativeName>
</protein>
<dbReference type="PATRIC" id="fig|589873.4.peg.2848"/>
<dbReference type="InterPro" id="IPR011605">
    <property type="entry name" value="NusB_fam"/>
</dbReference>
<dbReference type="Proteomes" id="UP000056090">
    <property type="component" value="Chromosome"/>
</dbReference>
<dbReference type="EMBL" id="DONK01000242">
    <property type="protein sequence ID" value="HBU52655.1"/>
    <property type="molecule type" value="Genomic_DNA"/>
</dbReference>
<evidence type="ECO:0000256" key="2">
    <source>
        <dbReference type="ARBA" id="ARBA00022814"/>
    </source>
</evidence>
<dbReference type="EMBL" id="DNAN01000146">
    <property type="protein sequence ID" value="HAW74932.1"/>
    <property type="molecule type" value="Genomic_DNA"/>
</dbReference>
<evidence type="ECO:0000313" key="10">
    <source>
        <dbReference type="EMBL" id="HBU52655.1"/>
    </source>
</evidence>
<evidence type="ECO:0000313" key="11">
    <source>
        <dbReference type="Proteomes" id="UP000056090"/>
    </source>
</evidence>
<keyword evidence="5 6" id="KW-0804">Transcription</keyword>
<accession>A0A075P0X1</accession>
<evidence type="ECO:0000313" key="8">
    <source>
        <dbReference type="EMBL" id="AIF99443.1"/>
    </source>
</evidence>
<comment type="function">
    <text evidence="6">Involved in transcription antitermination. Required for transcription of ribosomal RNA (rRNA) genes. Binds specifically to the boxA antiterminator sequence of the ribosomal RNA (rrn) operons.</text>
</comment>
<proteinExistence type="inferred from homology"/>
<dbReference type="InterPro" id="IPR035926">
    <property type="entry name" value="NusB-like_sf"/>
</dbReference>
<dbReference type="HAMAP" id="MF_00073">
    <property type="entry name" value="NusB"/>
    <property type="match status" value="1"/>
</dbReference>
<dbReference type="RefSeq" id="WP_044057537.1">
    <property type="nucleotide sequence ID" value="NZ_CAJXAX010000015.1"/>
</dbReference>
<dbReference type="eggNOG" id="COG0781">
    <property type="taxonomic scope" value="Bacteria"/>
</dbReference>
<dbReference type="KEGG" id="aaus:EP12_13165"/>
<evidence type="ECO:0000256" key="6">
    <source>
        <dbReference type="HAMAP-Rule" id="MF_00073"/>
    </source>
</evidence>
<feature type="domain" description="NusB/RsmB/TIM44" evidence="7">
    <location>
        <begin position="7"/>
        <end position="132"/>
    </location>
</feature>
<reference evidence="8 11" key="1">
    <citation type="submission" date="2014-06" db="EMBL/GenBank/DDBJ databases">
        <title>Genomes of Alteromonas australica, a world apart.</title>
        <authorList>
            <person name="Gonzaga A."/>
            <person name="Lopez-Perez M."/>
            <person name="Rodriguez-Valera F."/>
        </authorList>
    </citation>
    <scope>NUCLEOTIDE SEQUENCE [LARGE SCALE GENOMIC DNA]</scope>
    <source>
        <strain evidence="8 11">H 17</strain>
    </source>
</reference>
<organism evidence="8 11">
    <name type="scientific">Alteromonas australica</name>
    <dbReference type="NCBI Taxonomy" id="589873"/>
    <lineage>
        <taxon>Bacteria</taxon>
        <taxon>Pseudomonadati</taxon>
        <taxon>Pseudomonadota</taxon>
        <taxon>Gammaproteobacteria</taxon>
        <taxon>Alteromonadales</taxon>
        <taxon>Alteromonadaceae</taxon>
        <taxon>Alteromonas/Salinimonas group</taxon>
        <taxon>Alteromonas</taxon>
    </lineage>
</organism>
<evidence type="ECO:0000313" key="12">
    <source>
        <dbReference type="Proteomes" id="UP000263517"/>
    </source>
</evidence>
<dbReference type="GO" id="GO:0006353">
    <property type="term" value="P:DNA-templated transcription termination"/>
    <property type="evidence" value="ECO:0007669"/>
    <property type="project" value="UniProtKB-UniRule"/>
</dbReference>
<dbReference type="GO" id="GO:0031564">
    <property type="term" value="P:transcription antitermination"/>
    <property type="evidence" value="ECO:0007669"/>
    <property type="project" value="UniProtKB-KW"/>
</dbReference>
<dbReference type="AlphaFoldDB" id="A0A075P0X1"/>
<evidence type="ECO:0000256" key="5">
    <source>
        <dbReference type="ARBA" id="ARBA00023163"/>
    </source>
</evidence>
<dbReference type="GO" id="GO:0003723">
    <property type="term" value="F:RNA binding"/>
    <property type="evidence" value="ECO:0007669"/>
    <property type="project" value="UniProtKB-UniRule"/>
</dbReference>
<dbReference type="FunFam" id="1.10.940.10:FF:000001">
    <property type="entry name" value="Transcription antitermination factor NusB"/>
    <property type="match status" value="1"/>
</dbReference>
<dbReference type="GeneID" id="78255730"/>
<evidence type="ECO:0000256" key="1">
    <source>
        <dbReference type="ARBA" id="ARBA00005952"/>
    </source>
</evidence>
<dbReference type="OrthoDB" id="9789556at2"/>
<dbReference type="PANTHER" id="PTHR11078">
    <property type="entry name" value="N UTILIZATION SUBSTANCE PROTEIN B-RELATED"/>
    <property type="match status" value="1"/>
</dbReference>
<dbReference type="GO" id="GO:0005829">
    <property type="term" value="C:cytosol"/>
    <property type="evidence" value="ECO:0007669"/>
    <property type="project" value="TreeGrafter"/>
</dbReference>
<keyword evidence="2 6" id="KW-0889">Transcription antitermination</keyword>